<evidence type="ECO:0000313" key="1">
    <source>
        <dbReference type="EMBL" id="MFC0676100.1"/>
    </source>
</evidence>
<gene>
    <name evidence="1" type="ORF">ACFFF6_19285</name>
</gene>
<accession>A0ABV6RGJ6</accession>
<sequence length="70" mass="6929">MKKNTQVRIVSTAREGLARVLVAASLLLGAGAVIAATTVSWIAPGWLAGAGFAGLVGSAVAGRRAIPAES</sequence>
<dbReference type="RefSeq" id="WP_376983145.1">
    <property type="nucleotide sequence ID" value="NZ_JBHLSV010000040.1"/>
</dbReference>
<dbReference type="EMBL" id="JBHLSV010000040">
    <property type="protein sequence ID" value="MFC0676100.1"/>
    <property type="molecule type" value="Genomic_DNA"/>
</dbReference>
<organism evidence="1 2">
    <name type="scientific">Brachybacterium hainanense</name>
    <dbReference type="NCBI Taxonomy" id="1541174"/>
    <lineage>
        <taxon>Bacteria</taxon>
        <taxon>Bacillati</taxon>
        <taxon>Actinomycetota</taxon>
        <taxon>Actinomycetes</taxon>
        <taxon>Micrococcales</taxon>
        <taxon>Dermabacteraceae</taxon>
        <taxon>Brachybacterium</taxon>
    </lineage>
</organism>
<protein>
    <submittedName>
        <fullName evidence="1">Uncharacterized protein</fullName>
    </submittedName>
</protein>
<reference evidence="1 2" key="1">
    <citation type="submission" date="2024-09" db="EMBL/GenBank/DDBJ databases">
        <authorList>
            <person name="Sun Q."/>
            <person name="Mori K."/>
        </authorList>
    </citation>
    <scope>NUCLEOTIDE SEQUENCE [LARGE SCALE GENOMIC DNA]</scope>
    <source>
        <strain evidence="1 2">CICC 10874</strain>
    </source>
</reference>
<comment type="caution">
    <text evidence="1">The sequence shown here is derived from an EMBL/GenBank/DDBJ whole genome shotgun (WGS) entry which is preliminary data.</text>
</comment>
<proteinExistence type="predicted"/>
<dbReference type="Proteomes" id="UP001589793">
    <property type="component" value="Unassembled WGS sequence"/>
</dbReference>
<evidence type="ECO:0000313" key="2">
    <source>
        <dbReference type="Proteomes" id="UP001589793"/>
    </source>
</evidence>
<keyword evidence="2" id="KW-1185">Reference proteome</keyword>
<name>A0ABV6RGJ6_9MICO</name>